<evidence type="ECO:0000313" key="2">
    <source>
        <dbReference type="EMBL" id="CRZ07078.1"/>
    </source>
</evidence>
<feature type="non-terminal residue" evidence="2">
    <location>
        <position position="191"/>
    </location>
</feature>
<feature type="signal peptide" evidence="1">
    <location>
        <begin position="1"/>
        <end position="16"/>
    </location>
</feature>
<proteinExistence type="predicted"/>
<feature type="chain" id="PRO_5005222891" evidence="1">
    <location>
        <begin position="17"/>
        <end position="191"/>
    </location>
</feature>
<evidence type="ECO:0000256" key="1">
    <source>
        <dbReference type="SAM" id="SignalP"/>
    </source>
</evidence>
<keyword evidence="1" id="KW-0732">Signal</keyword>
<protein>
    <submittedName>
        <fullName evidence="2">Uncharacterized protein</fullName>
    </submittedName>
</protein>
<dbReference type="AlphaFoldDB" id="A0A0H5QYL5"/>
<accession>A0A0H5QYL5</accession>
<name>A0A0H5QYL5_9EUKA</name>
<organism evidence="2">
    <name type="scientific">Spongospora subterranea</name>
    <dbReference type="NCBI Taxonomy" id="70186"/>
    <lineage>
        <taxon>Eukaryota</taxon>
        <taxon>Sar</taxon>
        <taxon>Rhizaria</taxon>
        <taxon>Endomyxa</taxon>
        <taxon>Phytomyxea</taxon>
        <taxon>Plasmodiophorida</taxon>
        <taxon>Plasmodiophoridae</taxon>
        <taxon>Spongospora</taxon>
    </lineage>
</organism>
<feature type="non-terminal residue" evidence="2">
    <location>
        <position position="1"/>
    </location>
</feature>
<reference evidence="2" key="1">
    <citation type="submission" date="2015-04" db="EMBL/GenBank/DDBJ databases">
        <title>The genome sequence of the plant pathogenic Rhizarian Plasmodiophora brassicae reveals insights in its biotrophic life cycle and the origin of chitin synthesis.</title>
        <authorList>
            <person name="Schwelm A."/>
            <person name="Fogelqvist J."/>
            <person name="Knaust A."/>
            <person name="Julke S."/>
            <person name="Lilja T."/>
            <person name="Dhandapani V."/>
            <person name="Bonilla-Rosso G."/>
            <person name="Karlsson M."/>
            <person name="Shevchenko A."/>
            <person name="Choi S.R."/>
            <person name="Kim H.G."/>
            <person name="Park J.Y."/>
            <person name="Lim Y.P."/>
            <person name="Ludwig-Muller J."/>
            <person name="Dixelius C."/>
        </authorList>
    </citation>
    <scope>NUCLEOTIDE SEQUENCE</scope>
    <source>
        <tissue evidence="2">Potato root galls</tissue>
    </source>
</reference>
<dbReference type="EMBL" id="HACM01006636">
    <property type="protein sequence ID" value="CRZ07078.1"/>
    <property type="molecule type" value="Transcribed_RNA"/>
</dbReference>
<sequence length="191" mass="20780">LNLLVLLLVATKLTRSVTTKLLNGWDGPLDSGQANASIRIASSDTMPSSQRTKTQGLHYPAIESSILESSLLPGNSLLAFDSSDINGVDQFDECFSLNEWDTGTDSKIDESHINIDDQQLRLMDQNLDCLNDSNRIPIISEILPSKDFPENLVPANKIAQGFGEIPSKYLADCNPSTSSSNPWGISNDGQQ</sequence>